<organism evidence="1">
    <name type="scientific">Salmonella enterica I</name>
    <dbReference type="NCBI Taxonomy" id="59201"/>
    <lineage>
        <taxon>Bacteria</taxon>
        <taxon>Pseudomonadati</taxon>
        <taxon>Pseudomonadota</taxon>
        <taxon>Gammaproteobacteria</taxon>
        <taxon>Enterobacterales</taxon>
        <taxon>Enterobacteriaceae</taxon>
        <taxon>Salmonella</taxon>
    </lineage>
</organism>
<name>A0A3U4W993_SALET</name>
<reference evidence="1" key="2">
    <citation type="submission" date="2019-10" db="EMBL/GenBank/DDBJ databases">
        <authorList>
            <consortium name="NCBI Pathogen Detection Project"/>
        </authorList>
    </citation>
    <scope>NUCLEOTIDE SEQUENCE</scope>
    <source>
        <strain evidence="1">Salmonella enterica</strain>
    </source>
</reference>
<dbReference type="RefSeq" id="WP_052959849.1">
    <property type="nucleotide sequence ID" value="NZ_CP033384.2"/>
</dbReference>
<reference evidence="1" key="1">
    <citation type="journal article" date="2018" name="Genome Biol.">
        <title>SKESA: strategic k-mer extension for scrupulous assemblies.</title>
        <authorList>
            <person name="Souvorov A."/>
            <person name="Agarwala R."/>
            <person name="Lipman D.J."/>
        </authorList>
    </citation>
    <scope>NUCLEOTIDE SEQUENCE</scope>
    <source>
        <strain evidence="1">Salmonella enterica</strain>
    </source>
</reference>
<evidence type="ECO:0000313" key="1">
    <source>
        <dbReference type="EMBL" id="HAB2269546.1"/>
    </source>
</evidence>
<proteinExistence type="predicted"/>
<sequence>MLMPTINEKFLKILQNDDFHPGMLSVDSEHRDILATVTVQDIETLIARLQEVKPLIEHYHTERHKAALKLLQDVVAASGQFGTVEELLMSVSGSVPTVKAEAVPQSGNHVFEVVLYDSVKNEHRTYRVVNTRMPLALTNDPVYRTIINKDKSMMEIENFLRAYSEDYRKLYPINAKWDGQEFHMNERGVLNKTAQKYFKQYMKKNPHGTTKQFREQSLLAYKQV</sequence>
<dbReference type="AlphaFoldDB" id="A0A3U4W993"/>
<gene>
    <name evidence="1" type="ORF">GB338_00715</name>
</gene>
<protein>
    <submittedName>
        <fullName evidence="1">Uncharacterized protein</fullName>
    </submittedName>
</protein>
<comment type="caution">
    <text evidence="1">The sequence shown here is derived from an EMBL/GenBank/DDBJ whole genome shotgun (WGS) entry which is preliminary data.</text>
</comment>
<accession>A0A3U4W993</accession>
<dbReference type="EMBL" id="DAAGAO010000001">
    <property type="protein sequence ID" value="HAB2269546.1"/>
    <property type="molecule type" value="Genomic_DNA"/>
</dbReference>